<gene>
    <name evidence="2" type="ORF">RH861_03600</name>
</gene>
<name>A0ABU1FHA6_9MICO</name>
<comment type="caution">
    <text evidence="2">The sequence shown here is derived from an EMBL/GenBank/DDBJ whole genome shotgun (WGS) entry which is preliminary data.</text>
</comment>
<protein>
    <recommendedName>
        <fullName evidence="4">Small hydrophobic protein</fullName>
    </recommendedName>
</protein>
<dbReference type="Proteomes" id="UP001260072">
    <property type="component" value="Unassembled WGS sequence"/>
</dbReference>
<organism evidence="2 3">
    <name type="scientific">Agromyces indicus</name>
    <dbReference type="NCBI Taxonomy" id="758919"/>
    <lineage>
        <taxon>Bacteria</taxon>
        <taxon>Bacillati</taxon>
        <taxon>Actinomycetota</taxon>
        <taxon>Actinomycetes</taxon>
        <taxon>Micrococcales</taxon>
        <taxon>Microbacteriaceae</taxon>
        <taxon>Agromyces</taxon>
    </lineage>
</organism>
<dbReference type="RefSeq" id="WP_310519784.1">
    <property type="nucleotide sequence ID" value="NZ_BAABBS010000004.1"/>
</dbReference>
<evidence type="ECO:0000313" key="2">
    <source>
        <dbReference type="EMBL" id="MDR5691139.1"/>
    </source>
</evidence>
<accession>A0ABU1FHA6</accession>
<proteinExistence type="predicted"/>
<dbReference type="EMBL" id="JAVKGS010000001">
    <property type="protein sequence ID" value="MDR5691139.1"/>
    <property type="molecule type" value="Genomic_DNA"/>
</dbReference>
<evidence type="ECO:0000256" key="1">
    <source>
        <dbReference type="SAM" id="Phobius"/>
    </source>
</evidence>
<keyword evidence="3" id="KW-1185">Reference proteome</keyword>
<reference evidence="3" key="1">
    <citation type="submission" date="2023-07" db="EMBL/GenBank/DDBJ databases">
        <title>Description of three actinobacteria isolated from air of manufacturing shop in a pharmaceutical factory.</title>
        <authorList>
            <person name="Zhang D.-F."/>
        </authorList>
    </citation>
    <scope>NUCLEOTIDE SEQUENCE [LARGE SCALE GENOMIC DNA]</scope>
    <source>
        <strain evidence="3">CCTCC AB 2011122</strain>
    </source>
</reference>
<feature type="transmembrane region" description="Helical" evidence="1">
    <location>
        <begin position="82"/>
        <end position="107"/>
    </location>
</feature>
<keyword evidence="1" id="KW-1133">Transmembrane helix</keyword>
<keyword evidence="1" id="KW-0472">Membrane</keyword>
<keyword evidence="1" id="KW-0812">Transmembrane</keyword>
<feature type="transmembrane region" description="Helical" evidence="1">
    <location>
        <begin position="31"/>
        <end position="50"/>
    </location>
</feature>
<feature type="transmembrane region" description="Helical" evidence="1">
    <location>
        <begin position="56"/>
        <end position="75"/>
    </location>
</feature>
<sequence>MLTLSWLLVIALAGGIAALVDGIMRARGRGTNVVAIIEIVVAVLFLLSLFVTGIPFGSLVLGIVLAIVLAVLLFLRGSARRGGIALTVVALVLVVLWIVLSQGWIVIPGVN</sequence>
<feature type="transmembrane region" description="Helical" evidence="1">
    <location>
        <begin position="6"/>
        <end position="24"/>
    </location>
</feature>
<evidence type="ECO:0008006" key="4">
    <source>
        <dbReference type="Google" id="ProtNLM"/>
    </source>
</evidence>
<evidence type="ECO:0000313" key="3">
    <source>
        <dbReference type="Proteomes" id="UP001260072"/>
    </source>
</evidence>